<dbReference type="Pfam" id="PF25019">
    <property type="entry name" value="LRR_R13L1-DRL21"/>
    <property type="match status" value="1"/>
</dbReference>
<dbReference type="Gramene" id="TraesCS7B03G1340000.1">
    <property type="protein sequence ID" value="TraesCS7B03G1340000.1.CDS"/>
    <property type="gene ID" value="TraesCS7B03G1340000"/>
</dbReference>
<reference evidence="2" key="2">
    <citation type="submission" date="2018-10" db="UniProtKB">
        <authorList>
            <consortium name="EnsemblPlants"/>
        </authorList>
    </citation>
    <scope>IDENTIFICATION</scope>
</reference>
<keyword evidence="3" id="KW-1185">Reference proteome</keyword>
<evidence type="ECO:0000259" key="1">
    <source>
        <dbReference type="Pfam" id="PF25019"/>
    </source>
</evidence>
<name>A0A3B6SVN9_WHEAT</name>
<dbReference type="Gramene" id="TraesCS7B02G490200.2">
    <property type="protein sequence ID" value="TraesCS7B02G490200.2"/>
    <property type="gene ID" value="TraesCS7B02G490200"/>
</dbReference>
<dbReference type="Proteomes" id="UP000019116">
    <property type="component" value="Chromosome 7B"/>
</dbReference>
<evidence type="ECO:0000313" key="3">
    <source>
        <dbReference type="Proteomes" id="UP000019116"/>
    </source>
</evidence>
<proteinExistence type="predicted"/>
<evidence type="ECO:0000313" key="2">
    <source>
        <dbReference type="EnsemblPlants" id="TraesCS7B02G490200.2"/>
    </source>
</evidence>
<accession>A0A3B6SVN9</accession>
<sequence>MYLLPRLLLMLGSARRRILSCYPWSICTSKLGDDGLVKEKEGVSKEEQQRIEKVLAKLCPPHGVEYLAINGYFGRQLPSWMMSTSMVPLNNLMTIFFSDLACCTQLPNELCQLPSLQFLQGS</sequence>
<reference evidence="2" key="1">
    <citation type="submission" date="2018-08" db="EMBL/GenBank/DDBJ databases">
        <authorList>
            <person name="Rossello M."/>
        </authorList>
    </citation>
    <scope>NUCLEOTIDE SEQUENCE [LARGE SCALE GENOMIC DNA]</scope>
    <source>
        <strain evidence="2">cv. Chinese Spring</strain>
    </source>
</reference>
<dbReference type="OrthoDB" id="762143at2759"/>
<dbReference type="InterPro" id="IPR056789">
    <property type="entry name" value="LRR_R13L1-DRL21"/>
</dbReference>
<dbReference type="EnsemblPlants" id="TraesCS7B02G490200.2">
    <property type="protein sequence ID" value="TraesCS7B02G490200.2"/>
    <property type="gene ID" value="TraesCS7B02G490200"/>
</dbReference>
<protein>
    <recommendedName>
        <fullName evidence="1">R13L1/DRL21-like LRR repeat region domain-containing protein</fullName>
    </recommendedName>
</protein>
<organism evidence="2">
    <name type="scientific">Triticum aestivum</name>
    <name type="common">Wheat</name>
    <dbReference type="NCBI Taxonomy" id="4565"/>
    <lineage>
        <taxon>Eukaryota</taxon>
        <taxon>Viridiplantae</taxon>
        <taxon>Streptophyta</taxon>
        <taxon>Embryophyta</taxon>
        <taxon>Tracheophyta</taxon>
        <taxon>Spermatophyta</taxon>
        <taxon>Magnoliopsida</taxon>
        <taxon>Liliopsida</taxon>
        <taxon>Poales</taxon>
        <taxon>Poaceae</taxon>
        <taxon>BOP clade</taxon>
        <taxon>Pooideae</taxon>
        <taxon>Triticodae</taxon>
        <taxon>Triticeae</taxon>
        <taxon>Triticinae</taxon>
        <taxon>Triticum</taxon>
    </lineage>
</organism>
<dbReference type="AlphaFoldDB" id="A0A3B6SVN9"/>
<feature type="domain" description="R13L1/DRL21-like LRR repeat region" evidence="1">
    <location>
        <begin position="44"/>
        <end position="120"/>
    </location>
</feature>